<feature type="region of interest" description="Disordered" evidence="1">
    <location>
        <begin position="117"/>
        <end position="312"/>
    </location>
</feature>
<feature type="compositionally biased region" description="Pro residues" evidence="1">
    <location>
        <begin position="282"/>
        <end position="291"/>
    </location>
</feature>
<feature type="compositionally biased region" description="Polar residues" evidence="1">
    <location>
        <begin position="683"/>
        <end position="694"/>
    </location>
</feature>
<evidence type="ECO:0000256" key="2">
    <source>
        <dbReference type="SAM" id="Phobius"/>
    </source>
</evidence>
<accession>A0A642VE73</accession>
<comment type="caution">
    <text evidence="4">The sequence shown here is derived from an EMBL/GenBank/DDBJ whole genome shotgun (WGS) entry which is preliminary data.</text>
</comment>
<feature type="domain" description="Membrane anchor Opy2 N-terminal" evidence="3">
    <location>
        <begin position="16"/>
        <end position="50"/>
    </location>
</feature>
<dbReference type="InterPro" id="IPR018571">
    <property type="entry name" value="Membrane_anchor_Opy2_N"/>
</dbReference>
<feature type="compositionally biased region" description="Polar residues" evidence="1">
    <location>
        <begin position="701"/>
        <end position="714"/>
    </location>
</feature>
<organism evidence="4 5">
    <name type="scientific">Trichomonascus ciferrii</name>
    <dbReference type="NCBI Taxonomy" id="44093"/>
    <lineage>
        <taxon>Eukaryota</taxon>
        <taxon>Fungi</taxon>
        <taxon>Dikarya</taxon>
        <taxon>Ascomycota</taxon>
        <taxon>Saccharomycotina</taxon>
        <taxon>Dipodascomycetes</taxon>
        <taxon>Dipodascales</taxon>
        <taxon>Trichomonascaceae</taxon>
        <taxon>Trichomonascus</taxon>
        <taxon>Trichomonascus ciferrii complex</taxon>
    </lineage>
</organism>
<gene>
    <name evidence="4" type="ORF">TRICI_000173</name>
</gene>
<name>A0A642VE73_9ASCO</name>
<keyword evidence="2" id="KW-0812">Transmembrane</keyword>
<feature type="region of interest" description="Disordered" evidence="1">
    <location>
        <begin position="61"/>
        <end position="83"/>
    </location>
</feature>
<evidence type="ECO:0000256" key="1">
    <source>
        <dbReference type="SAM" id="MobiDB-lite"/>
    </source>
</evidence>
<feature type="transmembrane region" description="Helical" evidence="2">
    <location>
        <begin position="88"/>
        <end position="112"/>
    </location>
</feature>
<protein>
    <recommendedName>
        <fullName evidence="3">Membrane anchor Opy2 N-terminal domain-containing protein</fullName>
    </recommendedName>
</protein>
<feature type="compositionally biased region" description="Basic and acidic residues" evidence="1">
    <location>
        <begin position="762"/>
        <end position="771"/>
    </location>
</feature>
<reference evidence="4" key="1">
    <citation type="journal article" date="2019" name="G3 (Bethesda)">
        <title>Genome Assemblies of Two Rare Opportunistic Yeast Pathogens: Diutina rugosa (syn. Candida rugosa) and Trichomonascus ciferrii (syn. Candida ciferrii).</title>
        <authorList>
            <person name="Mixao V."/>
            <person name="Saus E."/>
            <person name="Hansen A.P."/>
            <person name="Lass-Florl C."/>
            <person name="Gabaldon T."/>
        </authorList>
    </citation>
    <scope>NUCLEOTIDE SEQUENCE</scope>
    <source>
        <strain evidence="4">CBS 4856</strain>
    </source>
</reference>
<feature type="region of interest" description="Disordered" evidence="1">
    <location>
        <begin position="683"/>
        <end position="714"/>
    </location>
</feature>
<feature type="region of interest" description="Disordered" evidence="1">
    <location>
        <begin position="638"/>
        <end position="664"/>
    </location>
</feature>
<feature type="compositionally biased region" description="Low complexity" evidence="1">
    <location>
        <begin position="441"/>
        <end position="454"/>
    </location>
</feature>
<evidence type="ECO:0000313" key="4">
    <source>
        <dbReference type="EMBL" id="KAA8917676.1"/>
    </source>
</evidence>
<sequence>MTAANIVDTLVFSRDCVKCPEKTPRCKKCPDGKVCVLTAQTCESCPAVKCINDPAKTGLLREQTSTTDKPASDRMGDTKTSSGHKTKVGVIIGVCTAALVLVLVCLVGFLWFRRHRQKKGQEDKDGPPTSIKDANNSNTDLPPLSFEPRNSHAAHKHAPISQIPPLPLSRPPYGHDAPPPPTPPHHRPHHHQQHHNKHQSERQKRSQLMMQQNQRHQHTSFHIDDPRNTYTSLKPIQPPPLMTESSMESKGPRSSTSSFKRKRSKPVISAPLPPNKEEELSRPPPPTPPKPPLEETDLPKAPTKGNGRLLEKLNNKPLSTISNRISSHFLHATRNRKSTSAGGDVIGKSYNEVVSVHGDTDNEREEQESIDLRYSFVPQTPPQLPDVGWTDSINSLTWSQIEKRQSLGLGNNKNSRQSSQSQMIPRQNQRLSFLRRDKPRLNNNSQQPQQQRQSTKANSITAPRRLNSLSEPFINNAVQPSTDNHEDSGLRPAENIQGETYEGENILPNISNQGEPILNKQSTPRFTDTITLDSYIPIAYFPETAERIEGEAQAVGESELPEPTTESNYSHDNEITEESALSPAQELQKSQVYNLCSTETIRNLEDIAPSVYSPEPTVSTEHDVASFIERHQQHQPPIFYNKNGEQRGGQNVYNEPEEGSNDSTENLIPELLSRIKHLRETSLASISQTQSQTETPDRITPTRTKSPSSLSSPYRNKFVADLTSDQRHLSVPPPPLARPGYSVVRPLTFTGSYRLEEEIEEDRSAQNEKQHTGQPSIRKQPETIMEMGTLETDHKDVQTEQTLAPQLQQNGDQDHLSQITDFEYPVIFDDNDISFITFHKRNESET</sequence>
<feature type="region of interest" description="Disordered" evidence="1">
    <location>
        <begin position="407"/>
        <end position="492"/>
    </location>
</feature>
<dbReference type="AlphaFoldDB" id="A0A642VE73"/>
<evidence type="ECO:0000313" key="5">
    <source>
        <dbReference type="Proteomes" id="UP000761534"/>
    </source>
</evidence>
<keyword evidence="2" id="KW-0472">Membrane</keyword>
<keyword evidence="5" id="KW-1185">Reference proteome</keyword>
<feature type="compositionally biased region" description="Basic residues" evidence="1">
    <location>
        <begin position="184"/>
        <end position="197"/>
    </location>
</feature>
<dbReference type="Proteomes" id="UP000761534">
    <property type="component" value="Unassembled WGS sequence"/>
</dbReference>
<feature type="region of interest" description="Disordered" evidence="1">
    <location>
        <begin position="759"/>
        <end position="782"/>
    </location>
</feature>
<keyword evidence="2" id="KW-1133">Transmembrane helix</keyword>
<evidence type="ECO:0000259" key="3">
    <source>
        <dbReference type="Pfam" id="PF09463"/>
    </source>
</evidence>
<proteinExistence type="predicted"/>
<dbReference type="Pfam" id="PF09463">
    <property type="entry name" value="Opy2"/>
    <property type="match status" value="1"/>
</dbReference>
<dbReference type="EMBL" id="SWFS01000017">
    <property type="protein sequence ID" value="KAA8917676.1"/>
    <property type="molecule type" value="Genomic_DNA"/>
</dbReference>
<dbReference type="VEuPathDB" id="FungiDB:TRICI_000173"/>